<accession>A0ABT6SQU0</accession>
<evidence type="ECO:0000313" key="3">
    <source>
        <dbReference type="Proteomes" id="UP001237105"/>
    </source>
</evidence>
<dbReference type="Proteomes" id="UP001237105">
    <property type="component" value="Unassembled WGS sequence"/>
</dbReference>
<organism evidence="2 3">
    <name type="scientific">Streptomyces luteolus</name>
    <dbReference type="NCBI Taxonomy" id="3043615"/>
    <lineage>
        <taxon>Bacteria</taxon>
        <taxon>Bacillati</taxon>
        <taxon>Actinomycetota</taxon>
        <taxon>Actinomycetes</taxon>
        <taxon>Kitasatosporales</taxon>
        <taxon>Streptomycetaceae</taxon>
        <taxon>Streptomyces</taxon>
    </lineage>
</organism>
<proteinExistence type="predicted"/>
<comment type="caution">
    <text evidence="2">The sequence shown here is derived from an EMBL/GenBank/DDBJ whole genome shotgun (WGS) entry which is preliminary data.</text>
</comment>
<evidence type="ECO:0000256" key="1">
    <source>
        <dbReference type="SAM" id="MobiDB-lite"/>
    </source>
</evidence>
<dbReference type="RefSeq" id="WP_282533888.1">
    <property type="nucleotide sequence ID" value="NZ_JASCIS010000004.1"/>
</dbReference>
<protein>
    <submittedName>
        <fullName evidence="2">Uncharacterized protein</fullName>
    </submittedName>
</protein>
<dbReference type="EMBL" id="JASCIS010000004">
    <property type="protein sequence ID" value="MDI3417966.1"/>
    <property type="molecule type" value="Genomic_DNA"/>
</dbReference>
<gene>
    <name evidence="2" type="ORF">QIT00_05215</name>
</gene>
<name>A0ABT6SQU0_9ACTN</name>
<reference evidence="2 3" key="1">
    <citation type="submission" date="2023-05" db="EMBL/GenBank/DDBJ databases">
        <title>Draft genome sequence of Streptomyces sp. B-S-A12 isolated from a cave soil in Thailand.</title>
        <authorList>
            <person name="Chamroensaksri N."/>
            <person name="Muangham S."/>
        </authorList>
    </citation>
    <scope>NUCLEOTIDE SEQUENCE [LARGE SCALE GENOMIC DNA]</scope>
    <source>
        <strain evidence="2 3">B-S-A12</strain>
    </source>
</reference>
<evidence type="ECO:0000313" key="2">
    <source>
        <dbReference type="EMBL" id="MDI3417966.1"/>
    </source>
</evidence>
<feature type="region of interest" description="Disordered" evidence="1">
    <location>
        <begin position="104"/>
        <end position="127"/>
    </location>
</feature>
<sequence length="127" mass="13614">MGYDRNALPSLPRGLRLLPWENDTGKPCYLSTNDPDGSLSRLADDIESDQLSDGADVLKGARAVLGDRKAGEYALRLALRATTQALGDVLRVADSRGARLPILEDETEAIEGDDEADGPQLQAEVHG</sequence>
<keyword evidence="3" id="KW-1185">Reference proteome</keyword>
<feature type="compositionally biased region" description="Acidic residues" evidence="1">
    <location>
        <begin position="104"/>
        <end position="117"/>
    </location>
</feature>